<keyword evidence="5" id="KW-1185">Reference proteome</keyword>
<keyword evidence="1" id="KW-0863">Zinc-finger</keyword>
<evidence type="ECO:0000256" key="2">
    <source>
        <dbReference type="SAM" id="Coils"/>
    </source>
</evidence>
<evidence type="ECO:0000259" key="3">
    <source>
        <dbReference type="PROSITE" id="PS50119"/>
    </source>
</evidence>
<keyword evidence="1" id="KW-0862">Zinc</keyword>
<dbReference type="GO" id="GO:0008270">
    <property type="term" value="F:zinc ion binding"/>
    <property type="evidence" value="ECO:0007669"/>
    <property type="project" value="UniProtKB-KW"/>
</dbReference>
<dbReference type="AlphaFoldDB" id="A0A8B6BER7"/>
<dbReference type="PROSITE" id="PS50119">
    <property type="entry name" value="ZF_BBOX"/>
    <property type="match status" value="1"/>
</dbReference>
<dbReference type="InterPro" id="IPR011042">
    <property type="entry name" value="6-blade_b-propeller_TolB-like"/>
</dbReference>
<evidence type="ECO:0000256" key="1">
    <source>
        <dbReference type="PROSITE-ProRule" id="PRU00024"/>
    </source>
</evidence>
<keyword evidence="1" id="KW-0479">Metal-binding</keyword>
<reference evidence="4" key="1">
    <citation type="submission" date="2018-11" db="EMBL/GenBank/DDBJ databases">
        <authorList>
            <person name="Alioto T."/>
            <person name="Alioto T."/>
        </authorList>
    </citation>
    <scope>NUCLEOTIDE SEQUENCE</scope>
</reference>
<name>A0A8B6BER7_MYTGA</name>
<dbReference type="PANTHER" id="PTHR25462">
    <property type="entry name" value="BONUS, ISOFORM C-RELATED"/>
    <property type="match status" value="1"/>
</dbReference>
<accession>A0A8B6BER7</accession>
<dbReference type="Gene3D" id="2.120.10.30">
    <property type="entry name" value="TolB, C-terminal domain"/>
    <property type="match status" value="1"/>
</dbReference>
<protein>
    <recommendedName>
        <fullName evidence="3">B box-type domain-containing protein</fullName>
    </recommendedName>
</protein>
<evidence type="ECO:0000313" key="4">
    <source>
        <dbReference type="EMBL" id="VDH89661.1"/>
    </source>
</evidence>
<comment type="caution">
    <text evidence="4">The sequence shown here is derived from an EMBL/GenBank/DDBJ whole genome shotgun (WGS) entry which is preliminary data.</text>
</comment>
<feature type="domain" description="B box-type" evidence="3">
    <location>
        <begin position="1"/>
        <end position="51"/>
    </location>
</feature>
<dbReference type="OrthoDB" id="6053567at2759"/>
<dbReference type="GO" id="GO:0061630">
    <property type="term" value="F:ubiquitin protein ligase activity"/>
    <property type="evidence" value="ECO:0007669"/>
    <property type="project" value="TreeGrafter"/>
</dbReference>
<organism evidence="4 5">
    <name type="scientific">Mytilus galloprovincialis</name>
    <name type="common">Mediterranean mussel</name>
    <dbReference type="NCBI Taxonomy" id="29158"/>
    <lineage>
        <taxon>Eukaryota</taxon>
        <taxon>Metazoa</taxon>
        <taxon>Spiralia</taxon>
        <taxon>Lophotrochozoa</taxon>
        <taxon>Mollusca</taxon>
        <taxon>Bivalvia</taxon>
        <taxon>Autobranchia</taxon>
        <taxon>Pteriomorphia</taxon>
        <taxon>Mytilida</taxon>
        <taxon>Mytiloidea</taxon>
        <taxon>Mytilidae</taxon>
        <taxon>Mytilinae</taxon>
        <taxon>Mytilus</taxon>
    </lineage>
</organism>
<gene>
    <name evidence="4" type="ORF">MGAL_10B094511</name>
</gene>
<keyword evidence="2" id="KW-0175">Coiled coil</keyword>
<dbReference type="PANTHER" id="PTHR25462:SF296">
    <property type="entry name" value="MEIOTIC P26, ISOFORM F"/>
    <property type="match status" value="1"/>
</dbReference>
<dbReference type="EMBL" id="UYJE01000051">
    <property type="protein sequence ID" value="VDH89661.1"/>
    <property type="molecule type" value="Genomic_DNA"/>
</dbReference>
<feature type="coiled-coil region" evidence="2">
    <location>
        <begin position="128"/>
        <end position="181"/>
    </location>
</feature>
<dbReference type="CDD" id="cd19757">
    <property type="entry name" value="Bbox1"/>
    <property type="match status" value="1"/>
</dbReference>
<dbReference type="InterPro" id="IPR047153">
    <property type="entry name" value="TRIM45/56/19-like"/>
</dbReference>
<dbReference type="Proteomes" id="UP000596742">
    <property type="component" value="Unassembled WGS sequence"/>
</dbReference>
<sequence>MAAKYCEPCTARGKTPKAFQWCTECEETLCSECTEAHKVQKMCRSHHLVEIGKIPNKINLSYNCSKHQQLPFDYFCVDHDLICCKECLPNDHRACKNVTSIDIASKNSKQSQSFLDYNEQLSFISDALENLKKNRKENSSRIELEESKIRKKIAKAKENVIKHLESLEKSLLKQLTELKDKDMTGIQRQEKDIGELVTSTKARKEALELIRDHGSEKQAFITIHSSKPILDDIENKVKQLTKSFVDTSLMFVERVSNDYLTSIGSIKLKETPCSVSMVPYKQLQSQVPVVSNGKITSVTYLNDIDTKGERLKTVSGMTISDNNKLIFCDINTSKIYFFDENNTFLSSISSPHPPWDIAAIPGTSIAVMSCRYRAYLHFIDIDMQHISKQVKVNQSESCGVDATKDNIYVGCKGNIHVLDLRGNFKRTISVKEADRFIDYIAVCSNGNICYSTINEVYCITAEGYPVFSYTSPDLVQSRDIQIDVEDNIYVLGRDPRTIDIFTSAGILVDILSTDNLSEPLSFCYNKKLSKVYIANNRGETISVFKAKK</sequence>
<dbReference type="Gene3D" id="3.30.160.60">
    <property type="entry name" value="Classic Zinc Finger"/>
    <property type="match status" value="1"/>
</dbReference>
<dbReference type="SUPFAM" id="SSF75011">
    <property type="entry name" value="3-carboxy-cis,cis-mucoante lactonizing enzyme"/>
    <property type="match status" value="1"/>
</dbReference>
<dbReference type="InterPro" id="IPR000315">
    <property type="entry name" value="Znf_B-box"/>
</dbReference>
<evidence type="ECO:0000313" key="5">
    <source>
        <dbReference type="Proteomes" id="UP000596742"/>
    </source>
</evidence>
<proteinExistence type="predicted"/>
<dbReference type="SUPFAM" id="SSF57845">
    <property type="entry name" value="B-box zinc-binding domain"/>
    <property type="match status" value="1"/>
</dbReference>